<keyword evidence="3" id="KW-1185">Reference proteome</keyword>
<evidence type="ECO:0000313" key="2">
    <source>
        <dbReference type="EMBL" id="OQD77407.1"/>
    </source>
</evidence>
<evidence type="ECO:0000313" key="3">
    <source>
        <dbReference type="Proteomes" id="UP000191672"/>
    </source>
</evidence>
<reference evidence="2" key="1">
    <citation type="submission" date="2016-08" db="EMBL/GenBank/DDBJ databases">
        <title>Uncovering the secondary metabolism of Penicillium species provides insights into the evolution of 6-MSA pathways.</title>
        <authorList>
            <person name="Nielsen J.C."/>
            <person name="Nielsen J."/>
        </authorList>
    </citation>
    <scope>NUCLEOTIDE SEQUENCE [LARGE SCALE GENOMIC DNA]</scope>
    <source>
        <strain evidence="2">IBT 31811</strain>
    </source>
</reference>
<sequence>MEPEVSLWQLKLFLRRLSRAPQQPVSFKSNKTKCVSSGSSRLPFNTYTILTGFKSTILVSMKERLVVMRERRQMQTNHRYDALTRHTKCLYQLYTQVQDIGFLLDLADHIHHDIGTSRTDKVPAYMNNTRLLGRVLNCLGRRLKLRSSNPFIIELRDACLRINVWLNRTDNAASTYDEALLKFLYNHIGWAIYQNIQSAKFVLVTAGLAEPKDFES</sequence>
<comment type="caution">
    <text evidence="2">The sequence shown here is derived from an EMBL/GenBank/DDBJ whole genome shotgun (WGS) entry which is preliminary data.</text>
</comment>
<gene>
    <name evidence="2" type="ORF">PENANT_c105G09888</name>
    <name evidence="1" type="ORF">PENANT_c213G11677</name>
</gene>
<name>A0A1V6PL26_9EURO</name>
<accession>A0A1V6PL26</accession>
<organism evidence="2 3">
    <name type="scientific">Penicillium antarcticum</name>
    <dbReference type="NCBI Taxonomy" id="416450"/>
    <lineage>
        <taxon>Eukaryota</taxon>
        <taxon>Fungi</taxon>
        <taxon>Dikarya</taxon>
        <taxon>Ascomycota</taxon>
        <taxon>Pezizomycotina</taxon>
        <taxon>Eurotiomycetes</taxon>
        <taxon>Eurotiomycetidae</taxon>
        <taxon>Eurotiales</taxon>
        <taxon>Aspergillaceae</taxon>
        <taxon>Penicillium</taxon>
    </lineage>
</organism>
<protein>
    <submittedName>
        <fullName evidence="2">Uncharacterized protein</fullName>
    </submittedName>
</protein>
<dbReference type="Proteomes" id="UP000191672">
    <property type="component" value="Unassembled WGS sequence"/>
</dbReference>
<reference evidence="3" key="2">
    <citation type="journal article" date="2017" name="Nat. Microbiol.">
        <title>Global analysis of biosynthetic gene clusters reveals vast potential of secondary metabolite production in Penicillium species.</title>
        <authorList>
            <person name="Nielsen J.C."/>
            <person name="Grijseels S."/>
            <person name="Prigent S."/>
            <person name="Ji B."/>
            <person name="Dainat J."/>
            <person name="Nielsen K.F."/>
            <person name="Frisvad J.C."/>
            <person name="Workman M."/>
            <person name="Nielsen J."/>
        </authorList>
    </citation>
    <scope>NUCLEOTIDE SEQUENCE [LARGE SCALE GENOMIC DNA]</scope>
    <source>
        <strain evidence="3">IBT 31811</strain>
    </source>
</reference>
<dbReference type="EMBL" id="MDYN01000105">
    <property type="protein sequence ID" value="OQD77407.1"/>
    <property type="molecule type" value="Genomic_DNA"/>
</dbReference>
<dbReference type="AlphaFoldDB" id="A0A1V6PL26"/>
<dbReference type="EMBL" id="MDYN01000213">
    <property type="protein sequence ID" value="OQD73314.1"/>
    <property type="molecule type" value="Genomic_DNA"/>
</dbReference>
<evidence type="ECO:0000313" key="1">
    <source>
        <dbReference type="EMBL" id="OQD73314.1"/>
    </source>
</evidence>
<proteinExistence type="predicted"/>